<proteinExistence type="predicted"/>
<dbReference type="InterPro" id="IPR052710">
    <property type="entry name" value="CAAX_protease"/>
</dbReference>
<feature type="transmembrane region" description="Helical" evidence="1">
    <location>
        <begin position="37"/>
        <end position="56"/>
    </location>
</feature>
<evidence type="ECO:0000313" key="4">
    <source>
        <dbReference type="Proteomes" id="UP000287361"/>
    </source>
</evidence>
<dbReference type="PANTHER" id="PTHR36435:SF1">
    <property type="entry name" value="CAAX AMINO TERMINAL PROTEASE FAMILY PROTEIN"/>
    <property type="match status" value="1"/>
</dbReference>
<gene>
    <name evidence="3" type="ORF">KGMB03357_05000</name>
</gene>
<sequence>MTETRRTSFFALLFFIYFIGVSFLMAYLPLASRLSDSAYMLLSQLICFVPPLLAYFKWSKKNVKETLRLNPLGWKNLLLLLSFGISIQPLMSLLSYLTALFFPNPVEQSVGGIQSSGFLVSFVAVAVLPAVFEECFSRGILLSGYHFLGKYKAQFACALLFGLLHLNPQQFPYAFIVGFIFAFLVERTNSIFASILPHMIINGTTIFSIFATSSETVTTAAAELPQGSTLASLLVVSLLSLPWLAVLLYLFLKANPPGEELLLLDETGSPYRERFLSPAIITIFAIFIVFGLLPYVMA</sequence>
<feature type="transmembrane region" description="Helical" evidence="1">
    <location>
        <begin position="113"/>
        <end position="132"/>
    </location>
</feature>
<reference evidence="3 4" key="1">
    <citation type="submission" date="2018-10" db="EMBL/GenBank/DDBJ databases">
        <title>Draft Genome Sequence of Anaerotignum sp. KCTC 15736.</title>
        <authorList>
            <person name="Choi S.H."/>
            <person name="Kim J.S."/>
            <person name="Kang S.W."/>
            <person name="Lee J.S."/>
            <person name="Park S.H."/>
        </authorList>
    </citation>
    <scope>NUCLEOTIDE SEQUENCE [LARGE SCALE GENOMIC DNA]</scope>
    <source>
        <strain evidence="3 4">KCTC 15736</strain>
    </source>
</reference>
<dbReference type="Pfam" id="PF02517">
    <property type="entry name" value="Rce1-like"/>
    <property type="match status" value="1"/>
</dbReference>
<keyword evidence="1" id="KW-0472">Membrane</keyword>
<keyword evidence="1" id="KW-0812">Transmembrane</keyword>
<dbReference type="GO" id="GO:0080120">
    <property type="term" value="P:CAAX-box protein maturation"/>
    <property type="evidence" value="ECO:0007669"/>
    <property type="project" value="UniProtKB-ARBA"/>
</dbReference>
<keyword evidence="4" id="KW-1185">Reference proteome</keyword>
<dbReference type="Proteomes" id="UP000287361">
    <property type="component" value="Unassembled WGS sequence"/>
</dbReference>
<protein>
    <recommendedName>
        <fullName evidence="2">CAAX prenyl protease 2/Lysostaphin resistance protein A-like domain-containing protein</fullName>
    </recommendedName>
</protein>
<feature type="transmembrane region" description="Helical" evidence="1">
    <location>
        <begin position="77"/>
        <end position="101"/>
    </location>
</feature>
<evidence type="ECO:0000256" key="1">
    <source>
        <dbReference type="SAM" id="Phobius"/>
    </source>
</evidence>
<feature type="transmembrane region" description="Helical" evidence="1">
    <location>
        <begin position="170"/>
        <end position="185"/>
    </location>
</feature>
<dbReference type="InterPro" id="IPR003675">
    <property type="entry name" value="Rce1/LyrA-like_dom"/>
</dbReference>
<evidence type="ECO:0000259" key="2">
    <source>
        <dbReference type="Pfam" id="PF02517"/>
    </source>
</evidence>
<dbReference type="OrthoDB" id="2035856at2"/>
<name>A0A401LBE9_9FIRM</name>
<organism evidence="3 4">
    <name type="scientific">Anaerotignum faecicola</name>
    <dbReference type="NCBI Taxonomy" id="2358141"/>
    <lineage>
        <taxon>Bacteria</taxon>
        <taxon>Bacillati</taxon>
        <taxon>Bacillota</taxon>
        <taxon>Clostridia</taxon>
        <taxon>Lachnospirales</taxon>
        <taxon>Anaerotignaceae</taxon>
        <taxon>Anaerotignum</taxon>
    </lineage>
</organism>
<dbReference type="EMBL" id="BHVZ01000001">
    <property type="protein sequence ID" value="GCB28839.1"/>
    <property type="molecule type" value="Genomic_DNA"/>
</dbReference>
<feature type="transmembrane region" description="Helical" evidence="1">
    <location>
        <begin position="9"/>
        <end position="31"/>
    </location>
</feature>
<keyword evidence="1" id="KW-1133">Transmembrane helix</keyword>
<feature type="transmembrane region" description="Helical" evidence="1">
    <location>
        <begin position="275"/>
        <end position="297"/>
    </location>
</feature>
<dbReference type="GO" id="GO:0004175">
    <property type="term" value="F:endopeptidase activity"/>
    <property type="evidence" value="ECO:0007669"/>
    <property type="project" value="UniProtKB-ARBA"/>
</dbReference>
<dbReference type="PANTHER" id="PTHR36435">
    <property type="entry name" value="SLR1288 PROTEIN"/>
    <property type="match status" value="1"/>
</dbReference>
<feature type="transmembrane region" description="Helical" evidence="1">
    <location>
        <begin position="231"/>
        <end position="254"/>
    </location>
</feature>
<comment type="caution">
    <text evidence="3">The sequence shown here is derived from an EMBL/GenBank/DDBJ whole genome shotgun (WGS) entry which is preliminary data.</text>
</comment>
<evidence type="ECO:0000313" key="3">
    <source>
        <dbReference type="EMBL" id="GCB28839.1"/>
    </source>
</evidence>
<dbReference type="AlphaFoldDB" id="A0A401LBE9"/>
<feature type="domain" description="CAAX prenyl protease 2/Lysostaphin resistance protein A-like" evidence="2">
    <location>
        <begin position="117"/>
        <end position="203"/>
    </location>
</feature>
<feature type="transmembrane region" description="Helical" evidence="1">
    <location>
        <begin position="192"/>
        <end position="211"/>
    </location>
</feature>
<accession>A0A401LBE9</accession>